<comment type="catalytic activity">
    <reaction evidence="6 7">
        <text>N(6)-[(R)-S(8)-aminomethyldihydrolipoyl]-L-lysyl-[protein] + (6S)-5,6,7,8-tetrahydrofolate = N(6)-[(R)-dihydrolipoyl]-L-lysyl-[protein] + (6R)-5,10-methylene-5,6,7,8-tetrahydrofolate + NH4(+)</text>
        <dbReference type="Rhea" id="RHEA:16945"/>
        <dbReference type="Rhea" id="RHEA-COMP:10475"/>
        <dbReference type="Rhea" id="RHEA-COMP:10492"/>
        <dbReference type="ChEBI" id="CHEBI:15636"/>
        <dbReference type="ChEBI" id="CHEBI:28938"/>
        <dbReference type="ChEBI" id="CHEBI:57453"/>
        <dbReference type="ChEBI" id="CHEBI:83100"/>
        <dbReference type="ChEBI" id="CHEBI:83143"/>
        <dbReference type="EC" id="2.1.2.10"/>
    </reaction>
</comment>
<accession>A0A2M9CRZ6</accession>
<keyword evidence="11" id="KW-0489">Methyltransferase</keyword>
<dbReference type="InterPro" id="IPR029043">
    <property type="entry name" value="GcvT/YgfZ_C"/>
</dbReference>
<dbReference type="FunFam" id="2.40.30.110:FF:000003">
    <property type="entry name" value="Aminomethyltransferase"/>
    <property type="match status" value="1"/>
</dbReference>
<organism evidence="11 12">
    <name type="scientific">Thermoflavifilum aggregans</name>
    <dbReference type="NCBI Taxonomy" id="454188"/>
    <lineage>
        <taxon>Bacteria</taxon>
        <taxon>Pseudomonadati</taxon>
        <taxon>Bacteroidota</taxon>
        <taxon>Chitinophagia</taxon>
        <taxon>Chitinophagales</taxon>
        <taxon>Chitinophagaceae</taxon>
        <taxon>Thermoflavifilum</taxon>
    </lineage>
</organism>
<dbReference type="SUPFAM" id="SSF103025">
    <property type="entry name" value="Folate-binding domain"/>
    <property type="match status" value="1"/>
</dbReference>
<evidence type="ECO:0000313" key="11">
    <source>
        <dbReference type="EMBL" id="PJJ74669.1"/>
    </source>
</evidence>
<evidence type="ECO:0000256" key="5">
    <source>
        <dbReference type="ARBA" id="ARBA00031395"/>
    </source>
</evidence>
<protein>
    <recommendedName>
        <fullName evidence="2 7">Aminomethyltransferase</fullName>
        <ecNumber evidence="2 7">2.1.2.10</ecNumber>
    </recommendedName>
    <alternativeName>
        <fullName evidence="5 7">Glycine cleavage system T protein</fullName>
    </alternativeName>
</protein>
<evidence type="ECO:0000256" key="6">
    <source>
        <dbReference type="ARBA" id="ARBA00047665"/>
    </source>
</evidence>
<dbReference type="GO" id="GO:0019464">
    <property type="term" value="P:glycine decarboxylation via glycine cleavage system"/>
    <property type="evidence" value="ECO:0007669"/>
    <property type="project" value="UniProtKB-UniRule"/>
</dbReference>
<dbReference type="GO" id="GO:0004047">
    <property type="term" value="F:aminomethyltransferase activity"/>
    <property type="evidence" value="ECO:0007669"/>
    <property type="project" value="UniProtKB-UniRule"/>
</dbReference>
<dbReference type="GO" id="GO:0008483">
    <property type="term" value="F:transaminase activity"/>
    <property type="evidence" value="ECO:0007669"/>
    <property type="project" value="UniProtKB-KW"/>
</dbReference>
<feature type="binding site" evidence="8">
    <location>
        <position position="197"/>
    </location>
    <ligand>
        <name>substrate</name>
    </ligand>
</feature>
<dbReference type="InterPro" id="IPR027266">
    <property type="entry name" value="TrmE/GcvT-like"/>
</dbReference>
<dbReference type="InterPro" id="IPR006222">
    <property type="entry name" value="GCVT_N"/>
</dbReference>
<evidence type="ECO:0000313" key="12">
    <source>
        <dbReference type="Proteomes" id="UP000230000"/>
    </source>
</evidence>
<dbReference type="GO" id="GO:0008168">
    <property type="term" value="F:methyltransferase activity"/>
    <property type="evidence" value="ECO:0007669"/>
    <property type="project" value="UniProtKB-KW"/>
</dbReference>
<dbReference type="EMBL" id="PGFG01000001">
    <property type="protein sequence ID" value="PJJ74669.1"/>
    <property type="molecule type" value="Genomic_DNA"/>
</dbReference>
<reference evidence="11 12" key="1">
    <citation type="submission" date="2017-11" db="EMBL/GenBank/DDBJ databases">
        <title>Genomic Encyclopedia of Archaeal and Bacterial Type Strains, Phase II (KMG-II): From Individual Species to Whole Genera.</title>
        <authorList>
            <person name="Goeker M."/>
        </authorList>
    </citation>
    <scope>NUCLEOTIDE SEQUENCE [LARGE SCALE GENOMIC DNA]</scope>
    <source>
        <strain evidence="11 12">DSM 27268</strain>
    </source>
</reference>
<evidence type="ECO:0000256" key="3">
    <source>
        <dbReference type="ARBA" id="ARBA00022576"/>
    </source>
</evidence>
<evidence type="ECO:0000256" key="2">
    <source>
        <dbReference type="ARBA" id="ARBA00012616"/>
    </source>
</evidence>
<sequence length="365" mass="40553">MIKVTPFHAFHRAAGAHMASFAGYEMPIYYTSIQEEHLSVRQKAGLFDVSHMGEFIIRGQQALDLVQLVTTNDAAKLSDGQAQYSCMTNEQGGVLDDLIVYCIEQQKVYMLVVNAAKIEADLAWIVQHNRFNAEVIDISEKTCLLALQGPAAVNILQPFTDVDLIRLPYYRFVKTSLLGFKPVLISATGYTGAGGVELYFENKDQAAETIWQKLTEAGKSYDMKLAGLGARDTLRLEMGYCLYGHELNPDITPLEAGLGWIVKWNKDFIGKQALLRQKQEGITRRLIGFRMQDKAIPRQGYPIVNQEGKNIGQVTSGSFSPSLQIPIGLGYVETAYAQPDTPIGVQIRDRVAQAIVTQLPFLKKS</sequence>
<dbReference type="OrthoDB" id="9774591at2"/>
<dbReference type="Gene3D" id="4.10.1250.10">
    <property type="entry name" value="Aminomethyltransferase fragment"/>
    <property type="match status" value="1"/>
</dbReference>
<dbReference type="InterPro" id="IPR006223">
    <property type="entry name" value="GcvT"/>
</dbReference>
<evidence type="ECO:0000256" key="7">
    <source>
        <dbReference type="HAMAP-Rule" id="MF_00259"/>
    </source>
</evidence>
<dbReference type="InterPro" id="IPR022903">
    <property type="entry name" value="GcvT_bac"/>
</dbReference>
<comment type="subunit">
    <text evidence="7">The glycine cleavage system is composed of four proteins: P, T, L and H.</text>
</comment>
<evidence type="ECO:0000256" key="8">
    <source>
        <dbReference type="PIRSR" id="PIRSR006487-1"/>
    </source>
</evidence>
<feature type="domain" description="GCVT N-terminal" evidence="9">
    <location>
        <begin position="7"/>
        <end position="266"/>
    </location>
</feature>
<evidence type="ECO:0000256" key="4">
    <source>
        <dbReference type="ARBA" id="ARBA00022679"/>
    </source>
</evidence>
<dbReference type="FunFam" id="3.30.70.1400:FF:000001">
    <property type="entry name" value="Aminomethyltransferase"/>
    <property type="match status" value="1"/>
</dbReference>
<dbReference type="Gene3D" id="2.40.30.110">
    <property type="entry name" value="Aminomethyltransferase beta-barrel domains"/>
    <property type="match status" value="1"/>
</dbReference>
<comment type="similarity">
    <text evidence="1 7">Belongs to the GcvT family.</text>
</comment>
<dbReference type="PANTHER" id="PTHR43757">
    <property type="entry name" value="AMINOMETHYLTRANSFERASE"/>
    <property type="match status" value="1"/>
</dbReference>
<evidence type="ECO:0000259" key="10">
    <source>
        <dbReference type="Pfam" id="PF08669"/>
    </source>
</evidence>
<dbReference type="Pfam" id="PF08669">
    <property type="entry name" value="GCV_T_C"/>
    <property type="match status" value="1"/>
</dbReference>
<dbReference type="SUPFAM" id="SSF101790">
    <property type="entry name" value="Aminomethyltransferase beta-barrel domain"/>
    <property type="match status" value="1"/>
</dbReference>
<dbReference type="PANTHER" id="PTHR43757:SF2">
    <property type="entry name" value="AMINOMETHYLTRANSFERASE, MITOCHONDRIAL"/>
    <property type="match status" value="1"/>
</dbReference>
<evidence type="ECO:0000259" key="9">
    <source>
        <dbReference type="Pfam" id="PF01571"/>
    </source>
</evidence>
<dbReference type="HAMAP" id="MF_00259">
    <property type="entry name" value="GcvT"/>
    <property type="match status" value="1"/>
</dbReference>
<dbReference type="NCBIfam" id="TIGR00528">
    <property type="entry name" value="gcvT"/>
    <property type="match status" value="1"/>
</dbReference>
<dbReference type="FunFam" id="4.10.1250.10:FF:000001">
    <property type="entry name" value="Aminomethyltransferase"/>
    <property type="match status" value="1"/>
</dbReference>
<keyword evidence="12" id="KW-1185">Reference proteome</keyword>
<evidence type="ECO:0000256" key="1">
    <source>
        <dbReference type="ARBA" id="ARBA00008609"/>
    </source>
</evidence>
<comment type="function">
    <text evidence="7">The glycine cleavage system catalyzes the degradation of glycine.</text>
</comment>
<dbReference type="InterPro" id="IPR013977">
    <property type="entry name" value="GcvT_C"/>
</dbReference>
<dbReference type="NCBIfam" id="NF001567">
    <property type="entry name" value="PRK00389.1"/>
    <property type="match status" value="1"/>
</dbReference>
<dbReference type="PIRSF" id="PIRSF006487">
    <property type="entry name" value="GcvT"/>
    <property type="match status" value="1"/>
</dbReference>
<dbReference type="Proteomes" id="UP000230000">
    <property type="component" value="Unassembled WGS sequence"/>
</dbReference>
<dbReference type="AlphaFoldDB" id="A0A2M9CRZ6"/>
<proteinExistence type="inferred from homology"/>
<feature type="domain" description="Aminomethyltransferase C-terminal" evidence="10">
    <location>
        <begin position="284"/>
        <end position="363"/>
    </location>
</feature>
<dbReference type="InterPro" id="IPR028896">
    <property type="entry name" value="GcvT/YgfZ/DmdA"/>
</dbReference>
<keyword evidence="4 7" id="KW-0808">Transferase</keyword>
<dbReference type="Gene3D" id="3.30.70.1400">
    <property type="entry name" value="Aminomethyltransferase beta-barrel domains"/>
    <property type="match status" value="1"/>
</dbReference>
<comment type="caution">
    <text evidence="11">The sequence shown here is derived from an EMBL/GenBank/DDBJ whole genome shotgun (WGS) entry which is preliminary data.</text>
</comment>
<dbReference type="GO" id="GO:0005960">
    <property type="term" value="C:glycine cleavage complex"/>
    <property type="evidence" value="ECO:0007669"/>
    <property type="project" value="InterPro"/>
</dbReference>
<name>A0A2M9CRZ6_9BACT</name>
<dbReference type="GO" id="GO:0005829">
    <property type="term" value="C:cytosol"/>
    <property type="evidence" value="ECO:0007669"/>
    <property type="project" value="TreeGrafter"/>
</dbReference>
<keyword evidence="3 7" id="KW-0032">Aminotransferase</keyword>
<gene>
    <name evidence="7" type="primary">gcvT</name>
    <name evidence="11" type="ORF">BXY57_0231</name>
</gene>
<dbReference type="GO" id="GO:0032259">
    <property type="term" value="P:methylation"/>
    <property type="evidence" value="ECO:0007669"/>
    <property type="project" value="UniProtKB-KW"/>
</dbReference>
<dbReference type="Pfam" id="PF01571">
    <property type="entry name" value="GCV_T"/>
    <property type="match status" value="1"/>
</dbReference>
<dbReference type="Gene3D" id="3.30.1360.120">
    <property type="entry name" value="Probable tRNA modification gtpase trme, domain 1"/>
    <property type="match status" value="1"/>
</dbReference>
<dbReference type="EC" id="2.1.2.10" evidence="2 7"/>
<dbReference type="RefSeq" id="WP_100313373.1">
    <property type="nucleotide sequence ID" value="NZ_PGFG01000001.1"/>
</dbReference>